<keyword evidence="5" id="KW-0539">Nucleus</keyword>
<evidence type="ECO:0000256" key="4">
    <source>
        <dbReference type="ARBA" id="ARBA00022786"/>
    </source>
</evidence>
<keyword evidence="3" id="KW-0217">Developmental protein</keyword>
<sequence>MAYSFPEEVLEHVFSFLSSDKDRNSVSLVCKSWFEIERWCRRRVFVGNCYAVSPGILIRRFPEVRALKLKGKPHFADFSLVPEGWGAYLNPWIAEMSAAYPFLEEINLKRMVVTDECLELISRSFKNFKVLVMTSCEGFSTDGLATIAANCRNLRDLDLRETEVEDLSGHWLSHFPDNFTSLESLNISCLGSEVSFSALERLVGRSPNLRTLKLNRAVPLEKLANLLRRAPQLVELGTGAYSAEIRSDIMSNLTEAFSGCKQLKGLSGFSDVVPAYLPAMFSVCSGITSLNLSYASIHSSDLVKLVCQCHNLQRLLVLDYIEDAGLEALAASCKNLEELRVFPSAPFEAEPNVSLTERGLVSVSEGCPKLQSVLYFCRQMSNAALIAIARNRPNMIRFRLCIIEPQAPDYLTREPLDVGFGAIVENCKELRRLSMTGLLTDRVFNYIGTHAKKLEMLSIAFAGDSDLGLHYVLSGCESMRKLEIRDCPFGDKALLANSAKLETMRSLWMSSCSVSFEACKLLGQKLPRVNVEVIDERGPPESRPESCPVERLYVYRTVAGPRVDMPGFVWTMEEDAALRFS</sequence>
<dbReference type="InterPro" id="IPR041101">
    <property type="entry name" value="Transp_inhibit"/>
</dbReference>
<comment type="subcellular location">
    <subcellularLocation>
        <location evidence="1">Nucleus</location>
    </subcellularLocation>
</comment>
<keyword evidence="4" id="KW-0833">Ubl conjugation pathway</keyword>
<dbReference type="InterPro" id="IPR006553">
    <property type="entry name" value="Leu-rich_rpt_Cys-con_subtyp"/>
</dbReference>
<organism evidence="8 9">
    <name type="scientific">Castilleja foliolosa</name>
    <dbReference type="NCBI Taxonomy" id="1961234"/>
    <lineage>
        <taxon>Eukaryota</taxon>
        <taxon>Viridiplantae</taxon>
        <taxon>Streptophyta</taxon>
        <taxon>Embryophyta</taxon>
        <taxon>Tracheophyta</taxon>
        <taxon>Spermatophyta</taxon>
        <taxon>Magnoliopsida</taxon>
        <taxon>eudicotyledons</taxon>
        <taxon>Gunneridae</taxon>
        <taxon>Pentapetalae</taxon>
        <taxon>asterids</taxon>
        <taxon>lamiids</taxon>
        <taxon>Lamiales</taxon>
        <taxon>Orobanchaceae</taxon>
        <taxon>Pedicularideae</taxon>
        <taxon>Castillejinae</taxon>
        <taxon>Castilleja</taxon>
    </lineage>
</organism>
<feature type="domain" description="F-box" evidence="7">
    <location>
        <begin position="5"/>
        <end position="46"/>
    </location>
</feature>
<dbReference type="Pfam" id="PF18511">
    <property type="entry name" value="F-box_5"/>
    <property type="match status" value="1"/>
</dbReference>
<dbReference type="GO" id="GO:0010011">
    <property type="term" value="F:auxin binding"/>
    <property type="evidence" value="ECO:0007669"/>
    <property type="project" value="UniProtKB-ARBA"/>
</dbReference>
<dbReference type="Gene3D" id="1.20.1280.50">
    <property type="match status" value="1"/>
</dbReference>
<dbReference type="SUPFAM" id="SSF52047">
    <property type="entry name" value="RNI-like"/>
    <property type="match status" value="1"/>
</dbReference>
<accession>A0ABD3DR95</accession>
<dbReference type="AlphaFoldDB" id="A0ABD3DR95"/>
<dbReference type="GO" id="GO:0009734">
    <property type="term" value="P:auxin-activated signaling pathway"/>
    <property type="evidence" value="ECO:0007669"/>
    <property type="project" value="UniProtKB-KW"/>
</dbReference>
<dbReference type="FunFam" id="3.80.10.10:FF:000029">
    <property type="entry name" value="Transport inhibitor response 1"/>
    <property type="match status" value="1"/>
</dbReference>
<dbReference type="SUPFAM" id="SSF81383">
    <property type="entry name" value="F-box domain"/>
    <property type="match status" value="1"/>
</dbReference>
<dbReference type="InterPro" id="IPR041567">
    <property type="entry name" value="COI1_F-box"/>
</dbReference>
<evidence type="ECO:0000313" key="9">
    <source>
        <dbReference type="Proteomes" id="UP001632038"/>
    </source>
</evidence>
<protein>
    <submittedName>
        <fullName evidence="8">GPI-anchored mannoprotein</fullName>
    </submittedName>
</protein>
<evidence type="ECO:0000256" key="5">
    <source>
        <dbReference type="ARBA" id="ARBA00023242"/>
    </source>
</evidence>
<evidence type="ECO:0000256" key="3">
    <source>
        <dbReference type="ARBA" id="ARBA00022473"/>
    </source>
</evidence>
<dbReference type="GO" id="GO:0005634">
    <property type="term" value="C:nucleus"/>
    <property type="evidence" value="ECO:0007669"/>
    <property type="project" value="UniProtKB-SubCell"/>
</dbReference>
<dbReference type="PANTHER" id="PTHR16134:SF66">
    <property type="entry name" value="PROTEIN TRANSPORT INHIBITOR RESPONSE 1"/>
    <property type="match status" value="1"/>
</dbReference>
<dbReference type="Proteomes" id="UP001632038">
    <property type="component" value="Unassembled WGS sequence"/>
</dbReference>
<dbReference type="InterPro" id="IPR001810">
    <property type="entry name" value="F-box_dom"/>
</dbReference>
<evidence type="ECO:0000259" key="7">
    <source>
        <dbReference type="SMART" id="SM00256"/>
    </source>
</evidence>
<dbReference type="PANTHER" id="PTHR16134">
    <property type="entry name" value="F-BOX/TPR REPEAT PROTEIN POF3"/>
    <property type="match status" value="1"/>
</dbReference>
<name>A0ABD3DR95_9LAMI</name>
<dbReference type="CDD" id="cd22159">
    <property type="entry name" value="F-box_AtTIR1-like"/>
    <property type="match status" value="1"/>
</dbReference>
<dbReference type="FunFam" id="1.20.1280.50:FF:000006">
    <property type="entry name" value="Transport inhibitor response 1"/>
    <property type="match status" value="1"/>
</dbReference>
<keyword evidence="9" id="KW-1185">Reference proteome</keyword>
<dbReference type="InterPro" id="IPR032675">
    <property type="entry name" value="LRR_dom_sf"/>
</dbReference>
<dbReference type="InterPro" id="IPR036047">
    <property type="entry name" value="F-box-like_dom_sf"/>
</dbReference>
<evidence type="ECO:0000256" key="6">
    <source>
        <dbReference type="ARBA" id="ARBA00023294"/>
    </source>
</evidence>
<gene>
    <name evidence="8" type="primary">TIR1_1</name>
    <name evidence="8" type="ORF">CASFOL_010000</name>
</gene>
<evidence type="ECO:0000256" key="1">
    <source>
        <dbReference type="ARBA" id="ARBA00004123"/>
    </source>
</evidence>
<dbReference type="Pfam" id="PF18791">
    <property type="entry name" value="Transp_inhibit"/>
    <property type="match status" value="1"/>
</dbReference>
<evidence type="ECO:0000313" key="8">
    <source>
        <dbReference type="EMBL" id="KAL3644820.1"/>
    </source>
</evidence>
<comment type="caution">
    <text evidence="8">The sequence shown here is derived from an EMBL/GenBank/DDBJ whole genome shotgun (WGS) entry which is preliminary data.</text>
</comment>
<dbReference type="SMART" id="SM00256">
    <property type="entry name" value="FBOX"/>
    <property type="match status" value="1"/>
</dbReference>
<reference evidence="9" key="1">
    <citation type="journal article" date="2024" name="IScience">
        <title>Strigolactones Initiate the Formation of Haustorium-like Structures in Castilleja.</title>
        <authorList>
            <person name="Buerger M."/>
            <person name="Peterson D."/>
            <person name="Chory J."/>
        </authorList>
    </citation>
    <scope>NUCLEOTIDE SEQUENCE [LARGE SCALE GENOMIC DNA]</scope>
</reference>
<dbReference type="EMBL" id="JAVIJP010000013">
    <property type="protein sequence ID" value="KAL3644820.1"/>
    <property type="molecule type" value="Genomic_DNA"/>
</dbReference>
<evidence type="ECO:0000256" key="2">
    <source>
        <dbReference type="ARBA" id="ARBA00004906"/>
    </source>
</evidence>
<dbReference type="SMART" id="SM00367">
    <property type="entry name" value="LRR_CC"/>
    <property type="match status" value="7"/>
</dbReference>
<proteinExistence type="predicted"/>
<comment type="pathway">
    <text evidence="2">Protein modification; protein ubiquitination.</text>
</comment>
<dbReference type="Gene3D" id="3.80.10.10">
    <property type="entry name" value="Ribonuclease Inhibitor"/>
    <property type="match status" value="1"/>
</dbReference>
<keyword evidence="6" id="KW-0927">Auxin signaling pathway</keyword>
<dbReference type="GO" id="GO:0010152">
    <property type="term" value="P:pollen maturation"/>
    <property type="evidence" value="ECO:0007669"/>
    <property type="project" value="UniProtKB-ARBA"/>
</dbReference>